<dbReference type="InterPro" id="IPR020476">
    <property type="entry name" value="Nudix_hydrolase"/>
</dbReference>
<evidence type="ECO:0000313" key="8">
    <source>
        <dbReference type="Proteomes" id="UP001340816"/>
    </source>
</evidence>
<protein>
    <submittedName>
        <fullName evidence="7">NUDIX hydrolase</fullName>
    </submittedName>
</protein>
<evidence type="ECO:0000256" key="4">
    <source>
        <dbReference type="RuleBase" id="RU003476"/>
    </source>
</evidence>
<dbReference type="Pfam" id="PF00293">
    <property type="entry name" value="NUDIX"/>
    <property type="match status" value="1"/>
</dbReference>
<feature type="domain" description="Nudix hydrolase" evidence="6">
    <location>
        <begin position="4"/>
        <end position="139"/>
    </location>
</feature>
<dbReference type="PRINTS" id="PR00502">
    <property type="entry name" value="NUDIXFAMILY"/>
</dbReference>
<evidence type="ECO:0000313" key="7">
    <source>
        <dbReference type="EMBL" id="WSD17761.1"/>
    </source>
</evidence>
<dbReference type="PANTHER" id="PTHR43046">
    <property type="entry name" value="GDP-MANNOSE MANNOSYL HYDROLASE"/>
    <property type="match status" value="1"/>
</dbReference>
<sequence>MHKELRVAAYAVCVRDDRILLARLVEKNGTRPWTLPGGGMDHGEDPYDTVIREAEEETGYTVEPLALLGVDSVRRTYARRLGPAADFQGLRIVYEVVVTGGDLRHETDGSTDLAAWHPLDEVSALDRVGLVDVGLKLWRDRPAAGRVTGIPEYPERAGASQTPERPERPETSGK</sequence>
<dbReference type="RefSeq" id="WP_326760727.1">
    <property type="nucleotide sequence ID" value="NZ_CP108382.1"/>
</dbReference>
<proteinExistence type="inferred from homology"/>
<reference evidence="7 8" key="1">
    <citation type="submission" date="2022-10" db="EMBL/GenBank/DDBJ databases">
        <title>The complete genomes of actinobacterial strains from the NBC collection.</title>
        <authorList>
            <person name="Joergensen T.S."/>
            <person name="Alvarez Arevalo M."/>
            <person name="Sterndorff E.B."/>
            <person name="Faurdal D."/>
            <person name="Vuksanovic O."/>
            <person name="Mourched A.-S."/>
            <person name="Charusanti P."/>
            <person name="Shaw S."/>
            <person name="Blin K."/>
            <person name="Weber T."/>
        </authorList>
    </citation>
    <scope>NUCLEOTIDE SEQUENCE [LARGE SCALE GENOMIC DNA]</scope>
    <source>
        <strain evidence="7 8">NBC 01752</strain>
    </source>
</reference>
<comment type="similarity">
    <text evidence="2 4">Belongs to the Nudix hydrolase family.</text>
</comment>
<dbReference type="EMBL" id="CP109135">
    <property type="protein sequence ID" value="WSD17761.1"/>
    <property type="molecule type" value="Genomic_DNA"/>
</dbReference>
<gene>
    <name evidence="7" type="ORF">OHB35_33575</name>
</gene>
<evidence type="ECO:0000256" key="3">
    <source>
        <dbReference type="ARBA" id="ARBA00022801"/>
    </source>
</evidence>
<dbReference type="CDD" id="cd02883">
    <property type="entry name" value="NUDIX_Hydrolase"/>
    <property type="match status" value="1"/>
</dbReference>
<keyword evidence="8" id="KW-1185">Reference proteome</keyword>
<evidence type="ECO:0000259" key="6">
    <source>
        <dbReference type="PROSITE" id="PS51462"/>
    </source>
</evidence>
<evidence type="ECO:0000256" key="5">
    <source>
        <dbReference type="SAM" id="MobiDB-lite"/>
    </source>
</evidence>
<dbReference type="PROSITE" id="PS51462">
    <property type="entry name" value="NUDIX"/>
    <property type="match status" value="1"/>
</dbReference>
<dbReference type="InterPro" id="IPR000086">
    <property type="entry name" value="NUDIX_hydrolase_dom"/>
</dbReference>
<dbReference type="SUPFAM" id="SSF55811">
    <property type="entry name" value="Nudix"/>
    <property type="match status" value="1"/>
</dbReference>
<keyword evidence="3 4" id="KW-0378">Hydrolase</keyword>
<dbReference type="Proteomes" id="UP001340816">
    <property type="component" value="Chromosome"/>
</dbReference>
<dbReference type="InterPro" id="IPR020084">
    <property type="entry name" value="NUDIX_hydrolase_CS"/>
</dbReference>
<accession>A0ABZ1HGL5</accession>
<dbReference type="GO" id="GO:0016787">
    <property type="term" value="F:hydrolase activity"/>
    <property type="evidence" value="ECO:0007669"/>
    <property type="project" value="UniProtKB-KW"/>
</dbReference>
<name>A0ABZ1HGL5_STRPH</name>
<dbReference type="InterPro" id="IPR015797">
    <property type="entry name" value="NUDIX_hydrolase-like_dom_sf"/>
</dbReference>
<evidence type="ECO:0000256" key="2">
    <source>
        <dbReference type="ARBA" id="ARBA00005582"/>
    </source>
</evidence>
<evidence type="ECO:0000256" key="1">
    <source>
        <dbReference type="ARBA" id="ARBA00001946"/>
    </source>
</evidence>
<dbReference type="PROSITE" id="PS00893">
    <property type="entry name" value="NUDIX_BOX"/>
    <property type="match status" value="1"/>
</dbReference>
<feature type="region of interest" description="Disordered" evidence="5">
    <location>
        <begin position="147"/>
        <end position="174"/>
    </location>
</feature>
<feature type="compositionally biased region" description="Basic and acidic residues" evidence="5">
    <location>
        <begin position="164"/>
        <end position="174"/>
    </location>
</feature>
<dbReference type="GeneID" id="93928836"/>
<organism evidence="7 8">
    <name type="scientific">Streptomyces phaeochromogenes</name>
    <dbReference type="NCBI Taxonomy" id="1923"/>
    <lineage>
        <taxon>Bacteria</taxon>
        <taxon>Bacillati</taxon>
        <taxon>Actinomycetota</taxon>
        <taxon>Actinomycetes</taxon>
        <taxon>Kitasatosporales</taxon>
        <taxon>Streptomycetaceae</taxon>
        <taxon>Streptomyces</taxon>
        <taxon>Streptomyces phaeochromogenes group</taxon>
    </lineage>
</organism>
<comment type="cofactor">
    <cofactor evidence="1">
        <name>Mg(2+)</name>
        <dbReference type="ChEBI" id="CHEBI:18420"/>
    </cofactor>
</comment>
<dbReference type="Gene3D" id="3.90.79.10">
    <property type="entry name" value="Nucleoside Triphosphate Pyrophosphohydrolase"/>
    <property type="match status" value="1"/>
</dbReference>
<dbReference type="PANTHER" id="PTHR43046:SF16">
    <property type="entry name" value="ADP-RIBOSE PYROPHOSPHATASE YJHB-RELATED"/>
    <property type="match status" value="1"/>
</dbReference>